<sequence>MYIPISSPAQPHPSIFCNFSKSHTFQKIIFPREIKLSSLFISLPPNRNCVYGFLGFLILD</sequence>
<protein>
    <submittedName>
        <fullName evidence="1">Uncharacterized protein</fullName>
    </submittedName>
</protein>
<accession>A0A3P5Z3Z2</accession>
<evidence type="ECO:0000313" key="1">
    <source>
        <dbReference type="EMBL" id="VDC74542.1"/>
    </source>
</evidence>
<reference evidence="1" key="1">
    <citation type="submission" date="2018-11" db="EMBL/GenBank/DDBJ databases">
        <authorList>
            <consortium name="Genoscope - CEA"/>
            <person name="William W."/>
        </authorList>
    </citation>
    <scope>NUCLEOTIDE SEQUENCE</scope>
</reference>
<organism evidence="1">
    <name type="scientific">Brassica campestris</name>
    <name type="common">Field mustard</name>
    <dbReference type="NCBI Taxonomy" id="3711"/>
    <lineage>
        <taxon>Eukaryota</taxon>
        <taxon>Viridiplantae</taxon>
        <taxon>Streptophyta</taxon>
        <taxon>Embryophyta</taxon>
        <taxon>Tracheophyta</taxon>
        <taxon>Spermatophyta</taxon>
        <taxon>Magnoliopsida</taxon>
        <taxon>eudicotyledons</taxon>
        <taxon>Gunneridae</taxon>
        <taxon>Pentapetalae</taxon>
        <taxon>rosids</taxon>
        <taxon>malvids</taxon>
        <taxon>Brassicales</taxon>
        <taxon>Brassicaceae</taxon>
        <taxon>Brassiceae</taxon>
        <taxon>Brassica</taxon>
    </lineage>
</organism>
<gene>
    <name evidence="1" type="ORF">BRAA01T01044Z</name>
</gene>
<dbReference type="AlphaFoldDB" id="A0A3P5Z3Z2"/>
<name>A0A3P5Z3Z2_BRACM</name>
<proteinExistence type="predicted"/>
<dbReference type="EMBL" id="LR031571">
    <property type="protein sequence ID" value="VDC74542.1"/>
    <property type="molecule type" value="Genomic_DNA"/>
</dbReference>